<gene>
    <name evidence="1" type="ORF">J0M35_19090</name>
</gene>
<proteinExistence type="predicted"/>
<comment type="caution">
    <text evidence="1">The sequence shown here is derived from an EMBL/GenBank/DDBJ whole genome shotgun (WGS) entry which is preliminary data.</text>
</comment>
<sequence>MSAHFGKIPFLTIVFLGGLILPFFLSPPGLAMPPLPSSPIANEPAVFVNLDLVSVPGVDCPGLTSDKGNTAVPPIHEDQLDGCRVYILAEKADFTTGGVRTSKAEVDEGTRLLKLIKSRKFSKEIWLKYPNLRDDQFTYLLKSVNLLGMPRASVESFLGEPDFRTCYRNMIVACGFGDSWIELSYYHDRLVCWRHVKTAGRRHFYGPWETSISGNSAAKAGGAKHTMQKVLPSSGL</sequence>
<organism evidence="1 2">
    <name type="scientific">Candidatus Obscuribacter phosphatis</name>
    <dbReference type="NCBI Taxonomy" id="1906157"/>
    <lineage>
        <taxon>Bacteria</taxon>
        <taxon>Bacillati</taxon>
        <taxon>Candidatus Melainabacteria</taxon>
        <taxon>Candidatus Obscuribacterales</taxon>
        <taxon>Candidatus Obscuribacteraceae</taxon>
        <taxon>Candidatus Obscuribacter</taxon>
    </lineage>
</organism>
<reference evidence="1" key="1">
    <citation type="submission" date="2021-02" db="EMBL/GenBank/DDBJ databases">
        <title>Genome-Resolved Metagenomics of a Microbial Community Performing Photosynthetic Biological Nutrient Removal.</title>
        <authorList>
            <person name="Mcdaniel E.A."/>
        </authorList>
    </citation>
    <scope>NUCLEOTIDE SEQUENCE</scope>
    <source>
        <strain evidence="1">UWPOB_OBS1</strain>
    </source>
</reference>
<dbReference type="Proteomes" id="UP000664277">
    <property type="component" value="Unassembled WGS sequence"/>
</dbReference>
<evidence type="ECO:0000313" key="1">
    <source>
        <dbReference type="EMBL" id="MBN8662483.1"/>
    </source>
</evidence>
<protein>
    <submittedName>
        <fullName evidence="1">Uncharacterized protein</fullName>
    </submittedName>
</protein>
<accession>A0A8J7PIA8</accession>
<dbReference type="EMBL" id="JAFLCK010000040">
    <property type="protein sequence ID" value="MBN8662483.1"/>
    <property type="molecule type" value="Genomic_DNA"/>
</dbReference>
<evidence type="ECO:0000313" key="2">
    <source>
        <dbReference type="Proteomes" id="UP000664277"/>
    </source>
</evidence>
<name>A0A8J7PIA8_9BACT</name>
<dbReference type="AlphaFoldDB" id="A0A8J7PIA8"/>